<feature type="chain" id="PRO_5003637414" description="allantoinase" evidence="10">
    <location>
        <begin position="28"/>
        <end position="533"/>
    </location>
</feature>
<dbReference type="GeneID" id="17042318"/>
<feature type="signal peptide" evidence="10">
    <location>
        <begin position="1"/>
        <end position="27"/>
    </location>
</feature>
<evidence type="ECO:0000256" key="4">
    <source>
        <dbReference type="ARBA" id="ARBA00011881"/>
    </source>
</evidence>
<gene>
    <name evidence="14" type="ORF">COCSUDRAFT_28749</name>
</gene>
<sequence>MPSESTFNKSTIIFFCVLQLFAVKILLERLQDVGLIEVPGWVPFLAARTNCGHVDEFEYVIVSRSVVTPDGVIPAAVQVKDGHIAAVKPINGDASRANLTHAAFLLTGLTKILDYGDLVVSPGLIDTHVHMNQPGRSHWEGMETATSAAAVGGITTVVDMPLNSDPTTTTVELLQKKISATTGEIRVDVGVWGGLVADNAGDHALLQGMLDSGALGFKSFMVPSGIDDFPYVNETHIRAALPFLKSAGVPYYVHAELMPPDDSPGECSGDEANPRMHASWLASRPPSMENNAIKLLIRALEEDATQAKPGFRIHIAHLADSGSMADIETAKKKGLPISVETCPHYLVFASEDVPEGATQYKCAPPLRPRANQDKLWEFVMDGRINSVATDHSPSPVELKHLEEGDFSKAWGGISGLQYGLPGTWEGLKSRGAGPELLAKLWSSFPAELAGLQHKKGALKAGLDADITVWDPEALANTSVESLQHRHKLSPYTDMALHGRVEATFVRGHQVFSAAAKKPLSPQVCGKPVLKQNL</sequence>
<protein>
    <recommendedName>
        <fullName evidence="5">allantoinase</fullName>
        <ecNumber evidence="5">3.5.2.5</ecNumber>
    </recommendedName>
</protein>
<dbReference type="InterPro" id="IPR018228">
    <property type="entry name" value="DNase_TatD-rel_CS"/>
</dbReference>
<feature type="domain" description="Dihydroorotase catalytic" evidence="12">
    <location>
        <begin position="119"/>
        <end position="203"/>
    </location>
</feature>
<dbReference type="InterPro" id="IPR011059">
    <property type="entry name" value="Metal-dep_hydrolase_composite"/>
</dbReference>
<dbReference type="EMBL" id="AGSI01000006">
    <property type="protein sequence ID" value="EIE24320.1"/>
    <property type="molecule type" value="Genomic_DNA"/>
</dbReference>
<dbReference type="GO" id="GO:0008270">
    <property type="term" value="F:zinc ion binding"/>
    <property type="evidence" value="ECO:0007669"/>
    <property type="project" value="InterPro"/>
</dbReference>
<organism evidence="14 15">
    <name type="scientific">Coccomyxa subellipsoidea (strain C-169)</name>
    <name type="common">Green microalga</name>
    <dbReference type="NCBI Taxonomy" id="574566"/>
    <lineage>
        <taxon>Eukaryota</taxon>
        <taxon>Viridiplantae</taxon>
        <taxon>Chlorophyta</taxon>
        <taxon>core chlorophytes</taxon>
        <taxon>Trebouxiophyceae</taxon>
        <taxon>Trebouxiophyceae incertae sedis</taxon>
        <taxon>Coccomyxaceae</taxon>
        <taxon>Coccomyxa</taxon>
        <taxon>Coccomyxa subellipsoidea</taxon>
    </lineage>
</organism>
<evidence type="ECO:0000256" key="8">
    <source>
        <dbReference type="ARBA" id="ARBA00022833"/>
    </source>
</evidence>
<dbReference type="eggNOG" id="KOG2584">
    <property type="taxonomic scope" value="Eukaryota"/>
</dbReference>
<dbReference type="NCBIfam" id="TIGR03178">
    <property type="entry name" value="allantoinase"/>
    <property type="match status" value="1"/>
</dbReference>
<dbReference type="GO" id="GO:0006145">
    <property type="term" value="P:purine nucleobase catabolic process"/>
    <property type="evidence" value="ECO:0007669"/>
    <property type="project" value="TreeGrafter"/>
</dbReference>
<comment type="subunit">
    <text evidence="4">Homotetramer.</text>
</comment>
<dbReference type="GO" id="GO:0005737">
    <property type="term" value="C:cytoplasm"/>
    <property type="evidence" value="ECO:0007669"/>
    <property type="project" value="TreeGrafter"/>
</dbReference>
<dbReference type="Proteomes" id="UP000007264">
    <property type="component" value="Unassembled WGS sequence"/>
</dbReference>
<evidence type="ECO:0000256" key="6">
    <source>
        <dbReference type="ARBA" id="ARBA00022723"/>
    </source>
</evidence>
<dbReference type="PROSITE" id="PS01137">
    <property type="entry name" value="TATD_1"/>
    <property type="match status" value="1"/>
</dbReference>
<reference evidence="14 15" key="1">
    <citation type="journal article" date="2012" name="Genome Biol.">
        <title>The genome of the polar eukaryotic microalga coccomyxa subellipsoidea reveals traits of cold adaptation.</title>
        <authorList>
            <person name="Blanc G."/>
            <person name="Agarkova I."/>
            <person name="Grimwood J."/>
            <person name="Kuo A."/>
            <person name="Brueggeman A."/>
            <person name="Dunigan D."/>
            <person name="Gurnon J."/>
            <person name="Ladunga I."/>
            <person name="Lindquist E."/>
            <person name="Lucas S."/>
            <person name="Pangilinan J."/>
            <person name="Proschold T."/>
            <person name="Salamov A."/>
            <person name="Schmutz J."/>
            <person name="Weeks D."/>
            <person name="Yamada T."/>
            <person name="Claverie J.M."/>
            <person name="Grigoriev I."/>
            <person name="Van Etten J."/>
            <person name="Lomsadze A."/>
            <person name="Borodovsky M."/>
        </authorList>
    </citation>
    <scope>NUCLEOTIDE SEQUENCE [LARGE SCALE GENOMIC DNA]</scope>
    <source>
        <strain evidence="14 15">C-169</strain>
    </source>
</reference>
<dbReference type="GO" id="GO:0000256">
    <property type="term" value="P:allantoin catabolic process"/>
    <property type="evidence" value="ECO:0007669"/>
    <property type="project" value="UniProtKB-UniPathway"/>
</dbReference>
<dbReference type="RefSeq" id="XP_005648864.1">
    <property type="nucleotide sequence ID" value="XM_005648807.1"/>
</dbReference>
<comment type="similarity">
    <text evidence="3">Belongs to the metallo-dependent hydrolases superfamily. Allantoinase family.</text>
</comment>
<dbReference type="InterPro" id="IPR024403">
    <property type="entry name" value="DHOase_cat"/>
</dbReference>
<evidence type="ECO:0000313" key="15">
    <source>
        <dbReference type="Proteomes" id="UP000007264"/>
    </source>
</evidence>
<feature type="domain" description="Amidohydrolase-related" evidence="11">
    <location>
        <begin position="301"/>
        <end position="510"/>
    </location>
</feature>
<dbReference type="InterPro" id="IPR032466">
    <property type="entry name" value="Metal_Hydrolase"/>
</dbReference>
<evidence type="ECO:0000256" key="7">
    <source>
        <dbReference type="ARBA" id="ARBA00022801"/>
    </source>
</evidence>
<dbReference type="Gene3D" id="3.20.20.140">
    <property type="entry name" value="Metal-dependent hydrolases"/>
    <property type="match status" value="1"/>
</dbReference>
<comment type="caution">
    <text evidence="14">The sequence shown here is derived from an EMBL/GenBank/DDBJ whole genome shotgun (WGS) entry which is preliminary data.</text>
</comment>
<evidence type="ECO:0000256" key="3">
    <source>
        <dbReference type="ARBA" id="ARBA00010368"/>
    </source>
</evidence>
<keyword evidence="8" id="KW-0862">Zinc</keyword>
<keyword evidence="9" id="KW-0665">Pyrimidine biosynthesis</keyword>
<keyword evidence="10" id="KW-0732">Signal</keyword>
<dbReference type="InterPro" id="IPR050138">
    <property type="entry name" value="DHOase/Allantoinase_Hydrolase"/>
</dbReference>
<dbReference type="AlphaFoldDB" id="I0Z101"/>
<dbReference type="Pfam" id="PF24890">
    <property type="entry name" value="ALN_composite"/>
    <property type="match status" value="1"/>
</dbReference>
<dbReference type="InterPro" id="IPR017593">
    <property type="entry name" value="Allantoinase"/>
</dbReference>
<evidence type="ECO:0000256" key="2">
    <source>
        <dbReference type="ARBA" id="ARBA00004968"/>
    </source>
</evidence>
<dbReference type="KEGG" id="csl:COCSUDRAFT_28749"/>
<dbReference type="GO" id="GO:0004038">
    <property type="term" value="F:allantoinase activity"/>
    <property type="evidence" value="ECO:0007669"/>
    <property type="project" value="UniProtKB-EC"/>
</dbReference>
<evidence type="ECO:0000256" key="9">
    <source>
        <dbReference type="ARBA" id="ARBA00022975"/>
    </source>
</evidence>
<dbReference type="SUPFAM" id="SSF51556">
    <property type="entry name" value="Metallo-dependent hydrolases"/>
    <property type="match status" value="1"/>
</dbReference>
<dbReference type="Pfam" id="PF12890">
    <property type="entry name" value="DHOase"/>
    <property type="match status" value="1"/>
</dbReference>
<dbReference type="Pfam" id="PF01979">
    <property type="entry name" value="Amidohydro_1"/>
    <property type="match status" value="1"/>
</dbReference>
<dbReference type="UniPathway" id="UPA00395">
    <property type="reaction ID" value="UER00653"/>
</dbReference>
<comment type="cofactor">
    <cofactor evidence="1">
        <name>Zn(2+)</name>
        <dbReference type="ChEBI" id="CHEBI:29105"/>
    </cofactor>
</comment>
<dbReference type="PANTHER" id="PTHR43668">
    <property type="entry name" value="ALLANTOINASE"/>
    <property type="match status" value="1"/>
</dbReference>
<dbReference type="PANTHER" id="PTHR43668:SF2">
    <property type="entry name" value="ALLANTOINASE"/>
    <property type="match status" value="1"/>
</dbReference>
<evidence type="ECO:0000259" key="13">
    <source>
        <dbReference type="Pfam" id="PF24890"/>
    </source>
</evidence>
<name>I0Z101_COCSC</name>
<dbReference type="STRING" id="574566.I0Z101"/>
<accession>I0Z101</accession>
<keyword evidence="7" id="KW-0378">Hydrolase</keyword>
<feature type="domain" description="Allantoinase composite" evidence="13">
    <location>
        <begin position="58"/>
        <end position="98"/>
    </location>
</feature>
<comment type="pathway">
    <text evidence="2">Nitrogen metabolism; (S)-allantoin degradation; allantoate from (S)-allantoin: step 1/1.</text>
</comment>
<keyword evidence="6" id="KW-0479">Metal-binding</keyword>
<dbReference type="InterPro" id="IPR006680">
    <property type="entry name" value="Amidohydro-rel"/>
</dbReference>
<keyword evidence="15" id="KW-1185">Reference proteome</keyword>
<dbReference type="GO" id="GO:0050897">
    <property type="term" value="F:cobalt ion binding"/>
    <property type="evidence" value="ECO:0007669"/>
    <property type="project" value="InterPro"/>
</dbReference>
<dbReference type="SUPFAM" id="SSF51338">
    <property type="entry name" value="Composite domain of metallo-dependent hydrolases"/>
    <property type="match status" value="1"/>
</dbReference>
<evidence type="ECO:0000259" key="12">
    <source>
        <dbReference type="Pfam" id="PF12890"/>
    </source>
</evidence>
<evidence type="ECO:0000313" key="14">
    <source>
        <dbReference type="EMBL" id="EIE24320.1"/>
    </source>
</evidence>
<proteinExistence type="inferred from homology"/>
<dbReference type="InterPro" id="IPR056854">
    <property type="entry name" value="ALN_composite"/>
</dbReference>
<evidence type="ECO:0000256" key="10">
    <source>
        <dbReference type="SAM" id="SignalP"/>
    </source>
</evidence>
<evidence type="ECO:0000259" key="11">
    <source>
        <dbReference type="Pfam" id="PF01979"/>
    </source>
</evidence>
<dbReference type="EC" id="3.5.2.5" evidence="5"/>
<evidence type="ECO:0000256" key="1">
    <source>
        <dbReference type="ARBA" id="ARBA00001947"/>
    </source>
</evidence>
<evidence type="ECO:0000256" key="5">
    <source>
        <dbReference type="ARBA" id="ARBA00012863"/>
    </source>
</evidence>
<dbReference type="OrthoDB" id="10258955at2759"/>